<keyword evidence="3" id="KW-1185">Reference proteome</keyword>
<dbReference type="GO" id="GO:0016747">
    <property type="term" value="F:acyltransferase activity, transferring groups other than amino-acyl groups"/>
    <property type="evidence" value="ECO:0007669"/>
    <property type="project" value="InterPro"/>
</dbReference>
<dbReference type="CDD" id="cd04301">
    <property type="entry name" value="NAT_SF"/>
    <property type="match status" value="1"/>
</dbReference>
<protein>
    <recommendedName>
        <fullName evidence="1">N-acetyltransferase domain-containing protein</fullName>
    </recommendedName>
</protein>
<dbReference type="InterPro" id="IPR016181">
    <property type="entry name" value="Acyl_CoA_acyltransferase"/>
</dbReference>
<dbReference type="EMBL" id="JARIHO010000022">
    <property type="protein sequence ID" value="KAJ7343789.1"/>
    <property type="molecule type" value="Genomic_DNA"/>
</dbReference>
<reference evidence="2" key="1">
    <citation type="submission" date="2023-03" db="EMBL/GenBank/DDBJ databases">
        <title>Massive genome expansion in bonnet fungi (Mycena s.s.) driven by repeated elements and novel gene families across ecological guilds.</title>
        <authorList>
            <consortium name="Lawrence Berkeley National Laboratory"/>
            <person name="Harder C.B."/>
            <person name="Miyauchi S."/>
            <person name="Viragh M."/>
            <person name="Kuo A."/>
            <person name="Thoen E."/>
            <person name="Andreopoulos B."/>
            <person name="Lu D."/>
            <person name="Skrede I."/>
            <person name="Drula E."/>
            <person name="Henrissat B."/>
            <person name="Morin E."/>
            <person name="Kohler A."/>
            <person name="Barry K."/>
            <person name="LaButti K."/>
            <person name="Morin E."/>
            <person name="Salamov A."/>
            <person name="Lipzen A."/>
            <person name="Mereny Z."/>
            <person name="Hegedus B."/>
            <person name="Baldrian P."/>
            <person name="Stursova M."/>
            <person name="Weitz H."/>
            <person name="Taylor A."/>
            <person name="Grigoriev I.V."/>
            <person name="Nagy L.G."/>
            <person name="Martin F."/>
            <person name="Kauserud H."/>
        </authorList>
    </citation>
    <scope>NUCLEOTIDE SEQUENCE</scope>
    <source>
        <strain evidence="2">CBHHK002</strain>
    </source>
</reference>
<name>A0AAD6ZY23_9AGAR</name>
<dbReference type="InterPro" id="IPR052523">
    <property type="entry name" value="Trichothecene_AcTrans"/>
</dbReference>
<dbReference type="PANTHER" id="PTHR42791:SF1">
    <property type="entry name" value="N-ACETYLTRANSFERASE DOMAIN-CONTAINING PROTEIN"/>
    <property type="match status" value="1"/>
</dbReference>
<dbReference type="Gene3D" id="3.40.630.30">
    <property type="match status" value="1"/>
</dbReference>
<feature type="domain" description="N-acetyltransferase" evidence="1">
    <location>
        <begin position="82"/>
        <end position="217"/>
    </location>
</feature>
<dbReference type="PROSITE" id="PS51186">
    <property type="entry name" value="GNAT"/>
    <property type="match status" value="1"/>
</dbReference>
<gene>
    <name evidence="2" type="ORF">DFH08DRAFT_871273</name>
</gene>
<evidence type="ECO:0000313" key="2">
    <source>
        <dbReference type="EMBL" id="KAJ7343789.1"/>
    </source>
</evidence>
<organism evidence="2 3">
    <name type="scientific">Mycena albidolilacea</name>
    <dbReference type="NCBI Taxonomy" id="1033008"/>
    <lineage>
        <taxon>Eukaryota</taxon>
        <taxon>Fungi</taxon>
        <taxon>Dikarya</taxon>
        <taxon>Basidiomycota</taxon>
        <taxon>Agaricomycotina</taxon>
        <taxon>Agaricomycetes</taxon>
        <taxon>Agaricomycetidae</taxon>
        <taxon>Agaricales</taxon>
        <taxon>Marasmiineae</taxon>
        <taxon>Mycenaceae</taxon>
        <taxon>Mycena</taxon>
    </lineage>
</organism>
<dbReference type="PANTHER" id="PTHR42791">
    <property type="entry name" value="GNAT FAMILY ACETYLTRANSFERASE"/>
    <property type="match status" value="1"/>
</dbReference>
<proteinExistence type="predicted"/>
<accession>A0AAD6ZY23</accession>
<dbReference type="Pfam" id="PF13508">
    <property type="entry name" value="Acetyltransf_7"/>
    <property type="match status" value="1"/>
</dbReference>
<sequence length="224" mass="24323">MPVEVICVQEPTDAQFDQLVKILLKAFAKDVVVQSMSGGNAELAREGTQAIYRAGFLEGCVLLAVDSASKDLLGVALGFGPGNGLYMTEAQRALGFDAVSAKYTDEMKQWWGEFIQQSRKLKEDTVGSDRILQSWYADNIATDPARQGRGVGTALVKALCEKAKEDGVPLFLNAMTESNVAWYKKLGFEAKGTREFTALGSLGGEKCQSTLLVWEDSPKKQAAK</sequence>
<evidence type="ECO:0000259" key="1">
    <source>
        <dbReference type="PROSITE" id="PS51186"/>
    </source>
</evidence>
<evidence type="ECO:0000313" key="3">
    <source>
        <dbReference type="Proteomes" id="UP001218218"/>
    </source>
</evidence>
<dbReference type="AlphaFoldDB" id="A0AAD6ZY23"/>
<dbReference type="SUPFAM" id="SSF55729">
    <property type="entry name" value="Acyl-CoA N-acyltransferases (Nat)"/>
    <property type="match status" value="1"/>
</dbReference>
<comment type="caution">
    <text evidence="2">The sequence shown here is derived from an EMBL/GenBank/DDBJ whole genome shotgun (WGS) entry which is preliminary data.</text>
</comment>
<dbReference type="Proteomes" id="UP001218218">
    <property type="component" value="Unassembled WGS sequence"/>
</dbReference>
<dbReference type="InterPro" id="IPR000182">
    <property type="entry name" value="GNAT_dom"/>
</dbReference>